<name>A0AAN4UUH6_9RHOB</name>
<gene>
    <name evidence="7" type="ORF">GCM10008024_34730</name>
</gene>
<dbReference type="InterPro" id="IPR058625">
    <property type="entry name" value="MdtA-like_BSH"/>
</dbReference>
<feature type="transmembrane region" description="Helical" evidence="5">
    <location>
        <begin position="7"/>
        <end position="26"/>
    </location>
</feature>
<reference evidence="7" key="1">
    <citation type="journal article" date="2014" name="Int. J. Syst. Evol. Microbiol.">
        <title>Complete genome sequence of Corynebacterium casei LMG S-19264T (=DSM 44701T), isolated from a smear-ripened cheese.</title>
        <authorList>
            <consortium name="US DOE Joint Genome Institute (JGI-PGF)"/>
            <person name="Walter F."/>
            <person name="Albersmeier A."/>
            <person name="Kalinowski J."/>
            <person name="Ruckert C."/>
        </authorList>
    </citation>
    <scope>NUCLEOTIDE SEQUENCE</scope>
    <source>
        <strain evidence="7">CGMCC 1.10859</strain>
    </source>
</reference>
<dbReference type="GO" id="GO:0016020">
    <property type="term" value="C:membrane"/>
    <property type="evidence" value="ECO:0007669"/>
    <property type="project" value="UniProtKB-SubCell"/>
</dbReference>
<evidence type="ECO:0000256" key="1">
    <source>
        <dbReference type="ARBA" id="ARBA00004167"/>
    </source>
</evidence>
<evidence type="ECO:0000259" key="6">
    <source>
        <dbReference type="Pfam" id="PF25917"/>
    </source>
</evidence>
<accession>A0AAN4UUH6</accession>
<evidence type="ECO:0000256" key="2">
    <source>
        <dbReference type="ARBA" id="ARBA00022692"/>
    </source>
</evidence>
<feature type="domain" description="Multidrug resistance protein MdtA-like barrel-sandwich hybrid" evidence="6">
    <location>
        <begin position="44"/>
        <end position="81"/>
    </location>
</feature>
<comment type="subcellular location">
    <subcellularLocation>
        <location evidence="1">Membrane</location>
        <topology evidence="1">Single-pass membrane protein</topology>
    </subcellularLocation>
</comment>
<dbReference type="AlphaFoldDB" id="A0AAN4UUH6"/>
<proteinExistence type="predicted"/>
<evidence type="ECO:0000256" key="3">
    <source>
        <dbReference type="ARBA" id="ARBA00022989"/>
    </source>
</evidence>
<evidence type="ECO:0000256" key="5">
    <source>
        <dbReference type="SAM" id="Phobius"/>
    </source>
</evidence>
<dbReference type="PANTHER" id="PTHR30386:SF26">
    <property type="entry name" value="TRANSPORT PROTEIN COMB"/>
    <property type="match status" value="1"/>
</dbReference>
<reference evidence="7" key="2">
    <citation type="submission" date="2023-06" db="EMBL/GenBank/DDBJ databases">
        <authorList>
            <person name="Sun Q."/>
            <person name="Zhou Y."/>
        </authorList>
    </citation>
    <scope>NUCLEOTIDE SEQUENCE</scope>
    <source>
        <strain evidence="7">CGMCC 1.10859</strain>
    </source>
</reference>
<dbReference type="Pfam" id="PF25917">
    <property type="entry name" value="BSH_RND"/>
    <property type="match status" value="1"/>
</dbReference>
<dbReference type="InterPro" id="IPR050739">
    <property type="entry name" value="MFP"/>
</dbReference>
<evidence type="ECO:0000256" key="4">
    <source>
        <dbReference type="ARBA" id="ARBA00023136"/>
    </source>
</evidence>
<evidence type="ECO:0000313" key="7">
    <source>
        <dbReference type="EMBL" id="GHE05109.1"/>
    </source>
</evidence>
<evidence type="ECO:0000313" key="8">
    <source>
        <dbReference type="Proteomes" id="UP000634647"/>
    </source>
</evidence>
<dbReference type="PANTHER" id="PTHR30386">
    <property type="entry name" value="MEMBRANE FUSION SUBUNIT OF EMRAB-TOLC MULTIDRUG EFFLUX PUMP"/>
    <property type="match status" value="1"/>
</dbReference>
<protein>
    <recommendedName>
        <fullName evidence="6">Multidrug resistance protein MdtA-like barrel-sandwich hybrid domain-containing protein</fullName>
    </recommendedName>
</protein>
<dbReference type="Proteomes" id="UP000634647">
    <property type="component" value="Unassembled WGS sequence"/>
</dbReference>
<keyword evidence="2 5" id="KW-0812">Transmembrane</keyword>
<dbReference type="EMBL" id="BNAB01000021">
    <property type="protein sequence ID" value="GHE05109.1"/>
    <property type="molecule type" value="Genomic_DNA"/>
</dbReference>
<keyword evidence="3 5" id="KW-1133">Transmembrane helix</keyword>
<sequence>MSVKKLKLIAAAGLVLAIAAGLWFWWQYEDLHPSTQDAYLRAHIVQISAQVAGQVAQVDVHENQKVEKGEVLFRLDPAQYRNAYDAAKAQEKMAQEAVQSSSAAISAAEQVVASAKSALNTATQQLARSKALFAKGNISQSVLEQQQSAEA</sequence>
<comment type="caution">
    <text evidence="7">The sequence shown here is derived from an EMBL/GenBank/DDBJ whole genome shotgun (WGS) entry which is preliminary data.</text>
</comment>
<keyword evidence="4 5" id="KW-0472">Membrane</keyword>
<organism evidence="7 8">
    <name type="scientific">Allgaiera indica</name>
    <dbReference type="NCBI Taxonomy" id="765699"/>
    <lineage>
        <taxon>Bacteria</taxon>
        <taxon>Pseudomonadati</taxon>
        <taxon>Pseudomonadota</taxon>
        <taxon>Alphaproteobacteria</taxon>
        <taxon>Rhodobacterales</taxon>
        <taxon>Paracoccaceae</taxon>
        <taxon>Allgaiera</taxon>
    </lineage>
</organism>
<dbReference type="Gene3D" id="1.10.287.470">
    <property type="entry name" value="Helix hairpin bin"/>
    <property type="match status" value="1"/>
</dbReference>
<dbReference type="Gene3D" id="2.40.50.100">
    <property type="match status" value="1"/>
</dbReference>
<dbReference type="SUPFAM" id="SSF111369">
    <property type="entry name" value="HlyD-like secretion proteins"/>
    <property type="match status" value="1"/>
</dbReference>